<dbReference type="RefSeq" id="WP_344065812.1">
    <property type="nucleotide sequence ID" value="NZ_BAAAPN010000047.1"/>
</dbReference>
<keyword evidence="6 8" id="KW-0139">CF(1)</keyword>
<comment type="caution">
    <text evidence="9">The sequence shown here is derived from an EMBL/GenBank/DDBJ whole genome shotgun (WGS) entry which is preliminary data.</text>
</comment>
<evidence type="ECO:0000256" key="7">
    <source>
        <dbReference type="ARBA" id="ARBA00023310"/>
    </source>
</evidence>
<organism evidence="9 10">
    <name type="scientific">Nostocoides vanveenii</name>
    <dbReference type="NCBI Taxonomy" id="330835"/>
    <lineage>
        <taxon>Bacteria</taxon>
        <taxon>Bacillati</taxon>
        <taxon>Actinomycetota</taxon>
        <taxon>Actinomycetes</taxon>
        <taxon>Micrococcales</taxon>
        <taxon>Intrasporangiaceae</taxon>
        <taxon>Nostocoides</taxon>
    </lineage>
</organism>
<keyword evidence="8" id="KW-1003">Cell membrane</keyword>
<reference evidence="9 10" key="1">
    <citation type="journal article" date="2019" name="Int. J. Syst. Evol. Microbiol.">
        <title>The Global Catalogue of Microorganisms (GCM) 10K type strain sequencing project: providing services to taxonomists for standard genome sequencing and annotation.</title>
        <authorList>
            <consortium name="The Broad Institute Genomics Platform"/>
            <consortium name="The Broad Institute Genome Sequencing Center for Infectious Disease"/>
            <person name="Wu L."/>
            <person name="Ma J."/>
        </authorList>
    </citation>
    <scope>NUCLEOTIDE SEQUENCE [LARGE SCALE GENOMIC DNA]</scope>
    <source>
        <strain evidence="9 10">JCM 15591</strain>
    </source>
</reference>
<keyword evidence="5 8" id="KW-0472">Membrane</keyword>
<sequence>MRGSSRAAAKSGLGALAEVIGSIDPMALADQLFAAATTVDGNATLRRALTDPSRDGAAKDALARRLFGGKVSDQATHVIAVLAGQRWAEERDLTDTIREFGVEAIAENADRAGRLQGVEDELFRFERIVDSTPALRDALTNRQGDLKGKAELVTRLLSDKAAPETVALAVQAVGSRSDRRLDAVLDGYLDLIAKRRGQLTAVVTSATELGGAERVRLSESLANLYGRPIQIQSILDPAVVGGLKVQVGDEVIDGTIARKIDGARRHFGA</sequence>
<accession>A0ABN2KNU5</accession>
<dbReference type="HAMAP" id="MF_01416">
    <property type="entry name" value="ATP_synth_delta_bact"/>
    <property type="match status" value="1"/>
</dbReference>
<comment type="function">
    <text evidence="8">This protein is part of the stalk that links CF(0) to CF(1). It either transmits conformational changes from CF(0) to CF(1) or is implicated in proton conduction.</text>
</comment>
<proteinExistence type="inferred from homology"/>
<evidence type="ECO:0000256" key="4">
    <source>
        <dbReference type="ARBA" id="ARBA00023065"/>
    </source>
</evidence>
<gene>
    <name evidence="8" type="primary">atpH</name>
    <name evidence="9" type="ORF">GCM10009810_21060</name>
</gene>
<evidence type="ECO:0000313" key="9">
    <source>
        <dbReference type="EMBL" id="GAA1761352.1"/>
    </source>
</evidence>
<name>A0ABN2KNU5_9MICO</name>
<keyword evidence="4 8" id="KW-0406">Ion transport</keyword>
<dbReference type="PANTHER" id="PTHR11910">
    <property type="entry name" value="ATP SYNTHASE DELTA CHAIN"/>
    <property type="match status" value="1"/>
</dbReference>
<dbReference type="NCBIfam" id="NF009967">
    <property type="entry name" value="PRK13430.1"/>
    <property type="match status" value="1"/>
</dbReference>
<evidence type="ECO:0000313" key="10">
    <source>
        <dbReference type="Proteomes" id="UP001501475"/>
    </source>
</evidence>
<dbReference type="InterPro" id="IPR020781">
    <property type="entry name" value="ATPase_OSCP/d_CS"/>
</dbReference>
<protein>
    <recommendedName>
        <fullName evidence="8">ATP synthase subunit delta</fullName>
    </recommendedName>
    <alternativeName>
        <fullName evidence="8">ATP synthase F(1) sector subunit delta</fullName>
    </alternativeName>
    <alternativeName>
        <fullName evidence="8">F-type ATPase subunit delta</fullName>
        <shortName evidence="8">F-ATPase subunit delta</shortName>
    </alternativeName>
</protein>
<comment type="similarity">
    <text evidence="8">Belongs to the ATPase delta chain family.</text>
</comment>
<keyword evidence="7 8" id="KW-0066">ATP synthesis</keyword>
<keyword evidence="3 8" id="KW-0375">Hydrogen ion transport</keyword>
<dbReference type="PROSITE" id="PS00389">
    <property type="entry name" value="ATPASE_DELTA"/>
    <property type="match status" value="1"/>
</dbReference>
<evidence type="ECO:0000256" key="2">
    <source>
        <dbReference type="ARBA" id="ARBA00022448"/>
    </source>
</evidence>
<evidence type="ECO:0000256" key="5">
    <source>
        <dbReference type="ARBA" id="ARBA00023136"/>
    </source>
</evidence>
<dbReference type="Pfam" id="PF00213">
    <property type="entry name" value="OSCP"/>
    <property type="match status" value="1"/>
</dbReference>
<evidence type="ECO:0000256" key="8">
    <source>
        <dbReference type="HAMAP-Rule" id="MF_01416"/>
    </source>
</evidence>
<dbReference type="InterPro" id="IPR000711">
    <property type="entry name" value="ATPase_OSCP/dsu"/>
</dbReference>
<keyword evidence="10" id="KW-1185">Reference proteome</keyword>
<comment type="function">
    <text evidence="8">F(1)F(0) ATP synthase produces ATP from ADP in the presence of a proton or sodium gradient. F-type ATPases consist of two structural domains, F(1) containing the extramembraneous catalytic core and F(0) containing the membrane proton channel, linked together by a central stalk and a peripheral stalk. During catalysis, ATP synthesis in the catalytic domain of F(1) is coupled via a rotary mechanism of the central stalk subunits to proton translocation.</text>
</comment>
<dbReference type="PRINTS" id="PR00125">
    <property type="entry name" value="ATPASEDELTA"/>
</dbReference>
<dbReference type="Proteomes" id="UP001501475">
    <property type="component" value="Unassembled WGS sequence"/>
</dbReference>
<evidence type="ECO:0000256" key="3">
    <source>
        <dbReference type="ARBA" id="ARBA00022781"/>
    </source>
</evidence>
<evidence type="ECO:0000256" key="6">
    <source>
        <dbReference type="ARBA" id="ARBA00023196"/>
    </source>
</evidence>
<dbReference type="EMBL" id="BAAAPN010000047">
    <property type="protein sequence ID" value="GAA1761352.1"/>
    <property type="molecule type" value="Genomic_DNA"/>
</dbReference>
<keyword evidence="2 8" id="KW-0813">Transport</keyword>
<comment type="subcellular location">
    <subcellularLocation>
        <location evidence="8">Cell membrane</location>
        <topology evidence="8">Peripheral membrane protein</topology>
    </subcellularLocation>
    <subcellularLocation>
        <location evidence="1">Membrane</location>
    </subcellularLocation>
</comment>
<evidence type="ECO:0000256" key="1">
    <source>
        <dbReference type="ARBA" id="ARBA00004370"/>
    </source>
</evidence>